<feature type="signal peptide" evidence="2">
    <location>
        <begin position="1"/>
        <end position="16"/>
    </location>
</feature>
<name>A0A2M4CZY7_ANODA</name>
<protein>
    <recommendedName>
        <fullName evidence="4">Secreted protein</fullName>
    </recommendedName>
</protein>
<evidence type="ECO:0000313" key="3">
    <source>
        <dbReference type="EMBL" id="MBW70867.1"/>
    </source>
</evidence>
<keyword evidence="1" id="KW-0812">Transmembrane</keyword>
<organism evidence="3">
    <name type="scientific">Anopheles darlingi</name>
    <name type="common">Mosquito</name>
    <dbReference type="NCBI Taxonomy" id="43151"/>
    <lineage>
        <taxon>Eukaryota</taxon>
        <taxon>Metazoa</taxon>
        <taxon>Ecdysozoa</taxon>
        <taxon>Arthropoda</taxon>
        <taxon>Hexapoda</taxon>
        <taxon>Insecta</taxon>
        <taxon>Pterygota</taxon>
        <taxon>Neoptera</taxon>
        <taxon>Endopterygota</taxon>
        <taxon>Diptera</taxon>
        <taxon>Nematocera</taxon>
        <taxon>Culicoidea</taxon>
        <taxon>Culicidae</taxon>
        <taxon>Anophelinae</taxon>
        <taxon>Anopheles</taxon>
    </lineage>
</organism>
<feature type="chain" id="PRO_5014967051" description="Secreted protein" evidence="2">
    <location>
        <begin position="17"/>
        <end position="131"/>
    </location>
</feature>
<evidence type="ECO:0000256" key="1">
    <source>
        <dbReference type="SAM" id="Phobius"/>
    </source>
</evidence>
<accession>A0A2M4CZY7</accession>
<keyword evidence="1" id="KW-1133">Transmembrane helix</keyword>
<reference evidence="3" key="1">
    <citation type="submission" date="2018-01" db="EMBL/GenBank/DDBJ databases">
        <title>An insight into the sialome of Amazonian anophelines.</title>
        <authorList>
            <person name="Ribeiro J.M."/>
            <person name="Scarpassa V."/>
            <person name="Calvo E."/>
        </authorList>
    </citation>
    <scope>NUCLEOTIDE SEQUENCE</scope>
</reference>
<keyword evidence="2" id="KW-0732">Signal</keyword>
<evidence type="ECO:0008006" key="4">
    <source>
        <dbReference type="Google" id="ProtNLM"/>
    </source>
</evidence>
<dbReference type="EMBL" id="GGFL01006689">
    <property type="protein sequence ID" value="MBW70867.1"/>
    <property type="molecule type" value="Transcribed_RNA"/>
</dbReference>
<evidence type="ECO:0000256" key="2">
    <source>
        <dbReference type="SAM" id="SignalP"/>
    </source>
</evidence>
<dbReference type="AlphaFoldDB" id="A0A2M4CZY7"/>
<feature type="transmembrane region" description="Helical" evidence="1">
    <location>
        <begin position="32"/>
        <end position="57"/>
    </location>
</feature>
<feature type="transmembrane region" description="Helical" evidence="1">
    <location>
        <begin position="64"/>
        <end position="84"/>
    </location>
</feature>
<sequence>MLVVLVLLVIVRGRRCVSVVAMYLSNSRLEQHLVLIMITVVVRLLIIVAFVLFLGLVIRTGIGVHLALLYPLFGLTALLSLPSLGSGRLSILFASPLKIELLEQYRSIDVRLCRLLILCGPNDFHAIVALL</sequence>
<keyword evidence="1" id="KW-0472">Membrane</keyword>
<proteinExistence type="predicted"/>